<protein>
    <submittedName>
        <fullName evidence="3">Uncharacterized protein</fullName>
    </submittedName>
</protein>
<evidence type="ECO:0000313" key="3">
    <source>
        <dbReference type="EMBL" id="MBG6104611.1"/>
    </source>
</evidence>
<feature type="compositionally biased region" description="Pro residues" evidence="1">
    <location>
        <begin position="260"/>
        <end position="274"/>
    </location>
</feature>
<organism evidence="3 4">
    <name type="scientific">Micromonospora vinacea</name>
    <dbReference type="NCBI Taxonomy" id="709878"/>
    <lineage>
        <taxon>Bacteria</taxon>
        <taxon>Bacillati</taxon>
        <taxon>Actinomycetota</taxon>
        <taxon>Actinomycetes</taxon>
        <taxon>Micromonosporales</taxon>
        <taxon>Micromonosporaceae</taxon>
        <taxon>Micromonospora</taxon>
    </lineage>
</organism>
<gene>
    <name evidence="3" type="ORF">IW249_005025</name>
</gene>
<feature type="compositionally biased region" description="Basic and acidic residues" evidence="1">
    <location>
        <begin position="1"/>
        <end position="25"/>
    </location>
</feature>
<evidence type="ECO:0000256" key="1">
    <source>
        <dbReference type="SAM" id="MobiDB-lite"/>
    </source>
</evidence>
<accession>A0ABS0K806</accession>
<keyword evidence="2" id="KW-1133">Transmembrane helix</keyword>
<dbReference type="RefSeq" id="WP_196923034.1">
    <property type="nucleotide sequence ID" value="NZ_JADOTY010000001.1"/>
</dbReference>
<feature type="transmembrane region" description="Helical" evidence="2">
    <location>
        <begin position="108"/>
        <end position="128"/>
    </location>
</feature>
<feature type="region of interest" description="Disordered" evidence="1">
    <location>
        <begin position="1"/>
        <end position="52"/>
    </location>
</feature>
<evidence type="ECO:0000313" key="4">
    <source>
        <dbReference type="Proteomes" id="UP000631791"/>
    </source>
</evidence>
<feature type="compositionally biased region" description="Pro residues" evidence="1">
    <location>
        <begin position="166"/>
        <end position="177"/>
    </location>
</feature>
<feature type="compositionally biased region" description="Low complexity" evidence="1">
    <location>
        <begin position="240"/>
        <end position="259"/>
    </location>
</feature>
<dbReference type="Proteomes" id="UP000631791">
    <property type="component" value="Unassembled WGS sequence"/>
</dbReference>
<feature type="region of interest" description="Disordered" evidence="1">
    <location>
        <begin position="233"/>
        <end position="274"/>
    </location>
</feature>
<keyword evidence="4" id="KW-1185">Reference proteome</keyword>
<keyword evidence="2" id="KW-0472">Membrane</keyword>
<proteinExistence type="predicted"/>
<sequence length="274" mass="27724">MNPFRRADHADTERLLDSAHARVDTTPDLGHSVTPTDVDANSPEAHLSAPNVPPAEPVAALLAAAAGPVRPGELAGEEAALAAFRAARANPAPAGPQPPRRRRVTTGAVAWIGAVAATATAGAAFAAVTRDRAPDPVVPAPSHPSPSAHQSEPRSAGPGRSVGPGFPSPGAPPPVTATPPASTAPADQLHGLCRAWRAKKPDQREGALRTPAFQRLVTAAGGPADVEAYCQRLVPEPEPTESVEVTPSGSAKIKPSPSAKAPPSPPRPGHPVGG</sequence>
<dbReference type="EMBL" id="JADOTY010000001">
    <property type="protein sequence ID" value="MBG6104611.1"/>
    <property type="molecule type" value="Genomic_DNA"/>
</dbReference>
<feature type="region of interest" description="Disordered" evidence="1">
    <location>
        <begin position="133"/>
        <end position="192"/>
    </location>
</feature>
<keyword evidence="2" id="KW-0812">Transmembrane</keyword>
<reference evidence="3 4" key="1">
    <citation type="submission" date="2020-11" db="EMBL/GenBank/DDBJ databases">
        <title>Sequencing the genomes of 1000 actinobacteria strains.</title>
        <authorList>
            <person name="Klenk H.-P."/>
        </authorList>
    </citation>
    <scope>NUCLEOTIDE SEQUENCE [LARGE SCALE GENOMIC DNA]</scope>
    <source>
        <strain evidence="3 4">DSM 101695</strain>
    </source>
</reference>
<name>A0ABS0K806_9ACTN</name>
<comment type="caution">
    <text evidence="3">The sequence shown here is derived from an EMBL/GenBank/DDBJ whole genome shotgun (WGS) entry which is preliminary data.</text>
</comment>
<evidence type="ECO:0000256" key="2">
    <source>
        <dbReference type="SAM" id="Phobius"/>
    </source>
</evidence>